<name>A0AB38CD11_9BURK</name>
<dbReference type="Gene3D" id="3.40.50.720">
    <property type="entry name" value="NAD(P)-binding Rossmann-like Domain"/>
    <property type="match status" value="1"/>
</dbReference>
<dbReference type="Pfam" id="PF01370">
    <property type="entry name" value="Epimerase"/>
    <property type="match status" value="1"/>
</dbReference>
<evidence type="ECO:0000313" key="2">
    <source>
        <dbReference type="EMBL" id="SFY06078.1"/>
    </source>
</evidence>
<protein>
    <submittedName>
        <fullName evidence="2">Nucleoside-diphosphate-sugar epimerase</fullName>
    </submittedName>
</protein>
<dbReference type="AlphaFoldDB" id="A0AB38CD11"/>
<dbReference type="PANTHER" id="PTHR48079:SF6">
    <property type="entry name" value="NAD(P)-BINDING DOMAIN-CONTAINING PROTEIN-RELATED"/>
    <property type="match status" value="1"/>
</dbReference>
<dbReference type="EMBL" id="FPKH01000005">
    <property type="protein sequence ID" value="SFY06078.1"/>
    <property type="molecule type" value="Genomic_DNA"/>
</dbReference>
<gene>
    <name evidence="2" type="ORF">SAMN03097694_4381</name>
</gene>
<organism evidence="2 3">
    <name type="scientific">Janthinobacterium lividum</name>
    <dbReference type="NCBI Taxonomy" id="29581"/>
    <lineage>
        <taxon>Bacteria</taxon>
        <taxon>Pseudomonadati</taxon>
        <taxon>Pseudomonadota</taxon>
        <taxon>Betaproteobacteria</taxon>
        <taxon>Burkholderiales</taxon>
        <taxon>Oxalobacteraceae</taxon>
        <taxon>Janthinobacterium</taxon>
    </lineage>
</organism>
<comment type="caution">
    <text evidence="2">The sequence shown here is derived from an EMBL/GenBank/DDBJ whole genome shotgun (WGS) entry which is preliminary data.</text>
</comment>
<proteinExistence type="predicted"/>
<accession>A0AB38CD11</accession>
<dbReference type="InterPro" id="IPR036291">
    <property type="entry name" value="NAD(P)-bd_dom_sf"/>
</dbReference>
<dbReference type="InterPro" id="IPR051783">
    <property type="entry name" value="NAD(P)-dependent_oxidoreduct"/>
</dbReference>
<dbReference type="RefSeq" id="WP_072455525.1">
    <property type="nucleotide sequence ID" value="NZ_FPKH01000005.1"/>
</dbReference>
<dbReference type="GO" id="GO:0004029">
    <property type="term" value="F:aldehyde dehydrogenase (NAD+) activity"/>
    <property type="evidence" value="ECO:0007669"/>
    <property type="project" value="TreeGrafter"/>
</dbReference>
<dbReference type="GO" id="GO:0005737">
    <property type="term" value="C:cytoplasm"/>
    <property type="evidence" value="ECO:0007669"/>
    <property type="project" value="TreeGrafter"/>
</dbReference>
<reference evidence="2 3" key="1">
    <citation type="submission" date="2016-11" db="EMBL/GenBank/DDBJ databases">
        <authorList>
            <person name="Varghese N."/>
            <person name="Submissions S."/>
        </authorList>
    </citation>
    <scope>NUCLEOTIDE SEQUENCE [LARGE SCALE GENOMIC DNA]</scope>
    <source>
        <strain evidence="2 3">NFR18</strain>
    </source>
</reference>
<evidence type="ECO:0000259" key="1">
    <source>
        <dbReference type="Pfam" id="PF01370"/>
    </source>
</evidence>
<dbReference type="PANTHER" id="PTHR48079">
    <property type="entry name" value="PROTEIN YEEZ"/>
    <property type="match status" value="1"/>
</dbReference>
<dbReference type="SUPFAM" id="SSF51735">
    <property type="entry name" value="NAD(P)-binding Rossmann-fold domains"/>
    <property type="match status" value="1"/>
</dbReference>
<feature type="domain" description="NAD-dependent epimerase/dehydratase" evidence="1">
    <location>
        <begin position="5"/>
        <end position="214"/>
    </location>
</feature>
<evidence type="ECO:0000313" key="3">
    <source>
        <dbReference type="Proteomes" id="UP000182489"/>
    </source>
</evidence>
<sequence length="333" mass="36114">MDKTALVLGATGGIGGEMVRQLLAAGWQVRALTRGTTPSPRGDGIEWLRGDALSRADVLLAAKGCAVIVHAVNPPGYRNWGQLVLPMLDNTISAAIAENATIVLPGTVYNFGPDAFPVLAEDAPQRPQTRKGAIRVELEARLERASTQGARVIIVRAGDFFGPRAGNNWFSQGLVKPGQRVRSVLYPGAPGVGHQWSYLPDVARTMVQLLAMRATLPAFSRFHMAGHWDHDGQQMTGVIARVVEQATGTAPAIRRFPWWLVALASPFVATLREMREMRYLWQTPLCMENARLLAVLGREPHTPLDEAVRTTLEGMGNLQKAAGKKNAPGLPAR</sequence>
<dbReference type="Proteomes" id="UP000182489">
    <property type="component" value="Unassembled WGS sequence"/>
</dbReference>
<dbReference type="InterPro" id="IPR001509">
    <property type="entry name" value="Epimerase_deHydtase"/>
</dbReference>